<dbReference type="OrthoDB" id="4272751at2"/>
<evidence type="ECO:0000313" key="2">
    <source>
        <dbReference type="EMBL" id="RFU40582.1"/>
    </source>
</evidence>
<name>A0A372JKM4_9ACTN</name>
<keyword evidence="1" id="KW-0472">Membrane</keyword>
<dbReference type="Proteomes" id="UP000261811">
    <property type="component" value="Unassembled WGS sequence"/>
</dbReference>
<gene>
    <name evidence="2" type="ORF">DZF91_16345</name>
</gene>
<dbReference type="SUPFAM" id="SSF103473">
    <property type="entry name" value="MFS general substrate transporter"/>
    <property type="match status" value="1"/>
</dbReference>
<dbReference type="PANTHER" id="PTHR37314:SF4">
    <property type="entry name" value="UPF0700 TRANSMEMBRANE PROTEIN YOAK"/>
    <property type="match status" value="1"/>
</dbReference>
<dbReference type="PANTHER" id="PTHR37314">
    <property type="entry name" value="SLR0142 PROTEIN"/>
    <property type="match status" value="1"/>
</dbReference>
<evidence type="ECO:0000313" key="3">
    <source>
        <dbReference type="Proteomes" id="UP000261811"/>
    </source>
</evidence>
<sequence length="228" mass="23320">MKGKSGKGERGPLSLLLVGLTVVTGLVDSVCYLALGKVFVANMTGNVIFLGLGLAGSAAGSVPRSLLAIASFGVGATTAGRFGPARSSHRGVVLAVAAVCEAVLTAVVAVFMTVQPVPGEGPRPVLIVLLGLAMGIQNAVVLRVKAIDLKTTVVTGTLTSLFAEVLNPRRRGRRTTSVLVLLLGALLGGLLLQHVSPAAPLWTAAALMLLCAGYSYAATRRPDADRWA</sequence>
<dbReference type="RefSeq" id="WP_117358321.1">
    <property type="nucleotide sequence ID" value="NZ_QURH01000275.1"/>
</dbReference>
<keyword evidence="1" id="KW-1133">Transmembrane helix</keyword>
<dbReference type="AlphaFoldDB" id="A0A372JKM4"/>
<dbReference type="Pfam" id="PF06912">
    <property type="entry name" value="DUF1275"/>
    <property type="match status" value="1"/>
</dbReference>
<organism evidence="2 3">
    <name type="scientific">Actinomadura logoneensis</name>
    <dbReference type="NCBI Taxonomy" id="2293572"/>
    <lineage>
        <taxon>Bacteria</taxon>
        <taxon>Bacillati</taxon>
        <taxon>Actinomycetota</taxon>
        <taxon>Actinomycetes</taxon>
        <taxon>Streptosporangiales</taxon>
        <taxon>Thermomonosporaceae</taxon>
        <taxon>Actinomadura</taxon>
    </lineage>
</organism>
<comment type="caution">
    <text evidence="2">The sequence shown here is derived from an EMBL/GenBank/DDBJ whole genome shotgun (WGS) entry which is preliminary data.</text>
</comment>
<accession>A0A372JKM4</accession>
<protein>
    <submittedName>
        <fullName evidence="2">DUF1275 domain-containing protein</fullName>
    </submittedName>
</protein>
<feature type="transmembrane region" description="Helical" evidence="1">
    <location>
        <begin position="178"/>
        <end position="195"/>
    </location>
</feature>
<feature type="transmembrane region" description="Helical" evidence="1">
    <location>
        <begin position="47"/>
        <end position="70"/>
    </location>
</feature>
<dbReference type="InterPro" id="IPR010699">
    <property type="entry name" value="DUF1275"/>
</dbReference>
<keyword evidence="3" id="KW-1185">Reference proteome</keyword>
<feature type="transmembrane region" description="Helical" evidence="1">
    <location>
        <begin position="91"/>
        <end position="112"/>
    </location>
</feature>
<evidence type="ECO:0000256" key="1">
    <source>
        <dbReference type="SAM" id="Phobius"/>
    </source>
</evidence>
<feature type="transmembrane region" description="Helical" evidence="1">
    <location>
        <begin position="12"/>
        <end position="35"/>
    </location>
</feature>
<keyword evidence="1" id="KW-0812">Transmembrane</keyword>
<dbReference type="EMBL" id="QURH01000275">
    <property type="protein sequence ID" value="RFU40582.1"/>
    <property type="molecule type" value="Genomic_DNA"/>
</dbReference>
<feature type="transmembrane region" description="Helical" evidence="1">
    <location>
        <begin position="201"/>
        <end position="219"/>
    </location>
</feature>
<dbReference type="InterPro" id="IPR036259">
    <property type="entry name" value="MFS_trans_sf"/>
</dbReference>
<proteinExistence type="predicted"/>
<feature type="transmembrane region" description="Helical" evidence="1">
    <location>
        <begin position="124"/>
        <end position="142"/>
    </location>
</feature>
<reference evidence="2 3" key="1">
    <citation type="submission" date="2018-08" db="EMBL/GenBank/DDBJ databases">
        <title>Actinomadura jelena sp. nov., a novel Actinomycete isolated from soil in Chad.</title>
        <authorList>
            <person name="Shi L."/>
        </authorList>
    </citation>
    <scope>NUCLEOTIDE SEQUENCE [LARGE SCALE GENOMIC DNA]</scope>
    <source>
        <strain evidence="2 3">NEAU-G17</strain>
    </source>
</reference>